<dbReference type="Pfam" id="PF13424">
    <property type="entry name" value="TPR_12"/>
    <property type="match status" value="1"/>
</dbReference>
<evidence type="ECO:0000313" key="6">
    <source>
        <dbReference type="Proteomes" id="UP000663829"/>
    </source>
</evidence>
<dbReference type="Proteomes" id="UP000681722">
    <property type="component" value="Unassembled WGS sequence"/>
</dbReference>
<dbReference type="Proteomes" id="UP000663829">
    <property type="component" value="Unassembled WGS sequence"/>
</dbReference>
<dbReference type="PROSITE" id="PS50005">
    <property type="entry name" value="TPR"/>
    <property type="match status" value="1"/>
</dbReference>
<dbReference type="AlphaFoldDB" id="A0A815D5X9"/>
<sequence length="254" mass="28771">MYANPEWQPSDGSQSVLFKIRCEPGSAICVSIAQFSFHPDEEEVLFDLGSTFRVESIDQDKTTGMYCIHMEATREGFDIAERYIELNRKRMQENSVVLMFGSLLAKMGQYDECHEYFVGLAQNPRGKDLVVIYNSIGRAHYLRSEYEQALDNYNVSFALMISTIPERSRSSAIVLNNIGCVMEANGQPQAALQYYERALEIRKDLSEPNDLDTAATLNNVGNIYYKDDNLKTALTYYSIQGIENCQVNCQLTPG</sequence>
<keyword evidence="6" id="KW-1185">Reference proteome</keyword>
<reference evidence="4" key="1">
    <citation type="submission" date="2021-02" db="EMBL/GenBank/DDBJ databases">
        <authorList>
            <person name="Nowell W R."/>
        </authorList>
    </citation>
    <scope>NUCLEOTIDE SEQUENCE</scope>
</reference>
<dbReference type="Gene3D" id="3.90.176.10">
    <property type="entry name" value="Toxin ADP-ribosyltransferase, Chain A, domain 1"/>
    <property type="match status" value="1"/>
</dbReference>
<proteinExistence type="predicted"/>
<keyword evidence="2 3" id="KW-0802">TPR repeat</keyword>
<keyword evidence="1" id="KW-0677">Repeat</keyword>
<dbReference type="InterPro" id="IPR011990">
    <property type="entry name" value="TPR-like_helical_dom_sf"/>
</dbReference>
<protein>
    <submittedName>
        <fullName evidence="4">Uncharacterized protein</fullName>
    </submittedName>
</protein>
<name>A0A815D5X9_9BILA</name>
<dbReference type="PANTHER" id="PTHR45641">
    <property type="entry name" value="TETRATRICOPEPTIDE REPEAT PROTEIN (AFU_ORTHOLOGUE AFUA_6G03870)"/>
    <property type="match status" value="1"/>
</dbReference>
<accession>A0A815D5X9</accession>
<evidence type="ECO:0000256" key="2">
    <source>
        <dbReference type="ARBA" id="ARBA00022803"/>
    </source>
</evidence>
<dbReference type="EMBL" id="CAJNOQ010012139">
    <property type="protein sequence ID" value="CAF1292866.1"/>
    <property type="molecule type" value="Genomic_DNA"/>
</dbReference>
<feature type="repeat" description="TPR" evidence="3">
    <location>
        <begin position="172"/>
        <end position="205"/>
    </location>
</feature>
<organism evidence="4 6">
    <name type="scientific">Didymodactylos carnosus</name>
    <dbReference type="NCBI Taxonomy" id="1234261"/>
    <lineage>
        <taxon>Eukaryota</taxon>
        <taxon>Metazoa</taxon>
        <taxon>Spiralia</taxon>
        <taxon>Gnathifera</taxon>
        <taxon>Rotifera</taxon>
        <taxon>Eurotatoria</taxon>
        <taxon>Bdelloidea</taxon>
        <taxon>Philodinida</taxon>
        <taxon>Philodinidae</taxon>
        <taxon>Didymodactylos</taxon>
    </lineage>
</organism>
<dbReference type="SUPFAM" id="SSF56399">
    <property type="entry name" value="ADP-ribosylation"/>
    <property type="match status" value="1"/>
</dbReference>
<gene>
    <name evidence="4" type="ORF">GPM918_LOCUS28127</name>
    <name evidence="5" type="ORF">SRO942_LOCUS28592</name>
</gene>
<dbReference type="SUPFAM" id="SSF48452">
    <property type="entry name" value="TPR-like"/>
    <property type="match status" value="1"/>
</dbReference>
<comment type="caution">
    <text evidence="4">The sequence shown here is derived from an EMBL/GenBank/DDBJ whole genome shotgun (WGS) entry which is preliminary data.</text>
</comment>
<dbReference type="SMART" id="SM00028">
    <property type="entry name" value="TPR"/>
    <property type="match status" value="3"/>
</dbReference>
<dbReference type="InterPro" id="IPR019734">
    <property type="entry name" value="TPR_rpt"/>
</dbReference>
<dbReference type="Gene3D" id="1.25.40.10">
    <property type="entry name" value="Tetratricopeptide repeat domain"/>
    <property type="match status" value="1"/>
</dbReference>
<evidence type="ECO:0000313" key="5">
    <source>
        <dbReference type="EMBL" id="CAF4101969.1"/>
    </source>
</evidence>
<dbReference type="EMBL" id="CAJOBC010033661">
    <property type="protein sequence ID" value="CAF4101969.1"/>
    <property type="molecule type" value="Genomic_DNA"/>
</dbReference>
<evidence type="ECO:0000256" key="3">
    <source>
        <dbReference type="PROSITE-ProRule" id="PRU00339"/>
    </source>
</evidence>
<dbReference type="OrthoDB" id="5981781at2759"/>
<dbReference type="PROSITE" id="PS51996">
    <property type="entry name" value="TR_MART"/>
    <property type="match status" value="1"/>
</dbReference>
<evidence type="ECO:0000313" key="4">
    <source>
        <dbReference type="EMBL" id="CAF1292866.1"/>
    </source>
</evidence>
<evidence type="ECO:0000256" key="1">
    <source>
        <dbReference type="ARBA" id="ARBA00022737"/>
    </source>
</evidence>
<dbReference type="PANTHER" id="PTHR45641:SF19">
    <property type="entry name" value="NEPHROCYSTIN-3"/>
    <property type="match status" value="1"/>
</dbReference>